<reference evidence="5 6" key="1">
    <citation type="journal article" date="2012" name="Appl. Environ. Microbiol.">
        <title>Genome Sequence of Thermotolerant Bacillus methanolicus: Features and Regulation Related to Methylotrophy and Production of L-Lysine and L-Glutamate from Methanol.</title>
        <authorList>
            <person name="Heggeset T.M."/>
            <person name="Krog A."/>
            <person name="Balzer S."/>
            <person name="Wentzel A."/>
            <person name="Ellingsen T.E."/>
            <person name="Brautaset T."/>
        </authorList>
    </citation>
    <scope>NUCLEOTIDE SEQUENCE [LARGE SCALE GENOMIC DNA]</scope>
    <source>
        <strain evidence="5 6">PB1</strain>
    </source>
</reference>
<dbReference type="NCBIfam" id="NF038214">
    <property type="entry name" value="IS21_help_AAA"/>
    <property type="match status" value="1"/>
</dbReference>
<dbReference type="InterPro" id="IPR027417">
    <property type="entry name" value="P-loop_NTPase"/>
</dbReference>
<protein>
    <submittedName>
        <fullName evidence="5">IstB domain protein ATP-binding protein</fullName>
    </submittedName>
</protein>
<organism evidence="5 6">
    <name type="scientific">Bacillus methanolicus PB1</name>
    <dbReference type="NCBI Taxonomy" id="997296"/>
    <lineage>
        <taxon>Bacteria</taxon>
        <taxon>Bacillati</taxon>
        <taxon>Bacillota</taxon>
        <taxon>Bacilli</taxon>
        <taxon>Bacillales</taxon>
        <taxon>Bacillaceae</taxon>
        <taxon>Bacillus</taxon>
    </lineage>
</organism>
<dbReference type="STRING" id="997296.PB1_12239"/>
<evidence type="ECO:0000313" key="6">
    <source>
        <dbReference type="Proteomes" id="UP000010523"/>
    </source>
</evidence>
<name>I3DVQ9_BACMT</name>
<proteinExistence type="inferred from homology"/>
<dbReference type="SMART" id="SM00382">
    <property type="entry name" value="AAA"/>
    <property type="match status" value="1"/>
</dbReference>
<accession>I3DVQ9</accession>
<dbReference type="RefSeq" id="WP_004436687.1">
    <property type="nucleotide sequence ID" value="NZ_AFEU01000003.1"/>
</dbReference>
<feature type="domain" description="AAA+ ATPase" evidence="4">
    <location>
        <begin position="92"/>
        <end position="224"/>
    </location>
</feature>
<keyword evidence="3 5" id="KW-0067">ATP-binding</keyword>
<dbReference type="PANTHER" id="PTHR30050:SF4">
    <property type="entry name" value="ATP-BINDING PROTEIN RV3427C IN INSERTION SEQUENCE-RELATED"/>
    <property type="match status" value="1"/>
</dbReference>
<dbReference type="SUPFAM" id="SSF52540">
    <property type="entry name" value="P-loop containing nucleoside triphosphate hydrolases"/>
    <property type="match status" value="1"/>
</dbReference>
<evidence type="ECO:0000313" key="5">
    <source>
        <dbReference type="EMBL" id="EIJ78330.1"/>
    </source>
</evidence>
<comment type="caution">
    <text evidence="5">The sequence shown here is derived from an EMBL/GenBank/DDBJ whole genome shotgun (WGS) entry which is preliminary data.</text>
</comment>
<dbReference type="Pfam" id="PF01695">
    <property type="entry name" value="IstB_IS21"/>
    <property type="match status" value="1"/>
</dbReference>
<dbReference type="eggNOG" id="COG1484">
    <property type="taxonomic scope" value="Bacteria"/>
</dbReference>
<keyword evidence="2" id="KW-0547">Nucleotide-binding</keyword>
<dbReference type="Gene3D" id="3.40.50.300">
    <property type="entry name" value="P-loop containing nucleotide triphosphate hydrolases"/>
    <property type="match status" value="1"/>
</dbReference>
<evidence type="ECO:0000256" key="1">
    <source>
        <dbReference type="ARBA" id="ARBA00008059"/>
    </source>
</evidence>
<dbReference type="InterPro" id="IPR002611">
    <property type="entry name" value="IstB_ATP-bd"/>
</dbReference>
<dbReference type="PIRSF" id="PIRSF003073">
    <property type="entry name" value="DNAC_TnpB_IstB"/>
    <property type="match status" value="1"/>
</dbReference>
<dbReference type="GO" id="GO:0005524">
    <property type="term" value="F:ATP binding"/>
    <property type="evidence" value="ECO:0007669"/>
    <property type="project" value="UniProtKB-KW"/>
</dbReference>
<dbReference type="GO" id="GO:0006260">
    <property type="term" value="P:DNA replication"/>
    <property type="evidence" value="ECO:0007669"/>
    <property type="project" value="TreeGrafter"/>
</dbReference>
<dbReference type="InterPro" id="IPR047661">
    <property type="entry name" value="IstB"/>
</dbReference>
<dbReference type="EMBL" id="AFEU01000003">
    <property type="protein sequence ID" value="EIJ78330.1"/>
    <property type="molecule type" value="Genomic_DNA"/>
</dbReference>
<sequence>MRSRIEAYCKELKLGNRIVEHYSSIQAETHEEFLAELLALEVKHRKINRKNRLLKQANFDTFKTFEGYEFGGIELPAKLSIDEFKTAAFIDRKENLIMYGGVGTGKTHLATALGVEACNQGKVVKFYRTAALVNELIESKQVGTLHKTISHLEKADLLICDEWGYIPVSREGAQLLFQVFASCYERRSIIITTNLEFSKWNSIFHDERMTTAIIDRLVHHSYLLTFTGPSYRLKNSYMNL</sequence>
<gene>
    <name evidence="5" type="ORF">PB1_12239</name>
</gene>
<keyword evidence="6" id="KW-1185">Reference proteome</keyword>
<dbReference type="InterPro" id="IPR003593">
    <property type="entry name" value="AAA+_ATPase"/>
</dbReference>
<dbReference type="AlphaFoldDB" id="I3DVQ9"/>
<evidence type="ECO:0000256" key="3">
    <source>
        <dbReference type="ARBA" id="ARBA00022840"/>
    </source>
</evidence>
<evidence type="ECO:0000259" key="4">
    <source>
        <dbReference type="SMART" id="SM00382"/>
    </source>
</evidence>
<dbReference type="PANTHER" id="PTHR30050">
    <property type="entry name" value="CHROMOSOMAL REPLICATION INITIATOR PROTEIN DNAA"/>
    <property type="match status" value="1"/>
</dbReference>
<dbReference type="OrthoDB" id="2052561at2"/>
<dbReference type="Proteomes" id="UP000010523">
    <property type="component" value="Unassembled WGS sequence"/>
</dbReference>
<dbReference type="CDD" id="cd00009">
    <property type="entry name" value="AAA"/>
    <property type="match status" value="1"/>
</dbReference>
<dbReference type="PATRIC" id="fig|997296.3.peg.2581"/>
<evidence type="ECO:0000256" key="2">
    <source>
        <dbReference type="ARBA" id="ARBA00022741"/>
    </source>
</evidence>
<dbReference type="InterPro" id="IPR028350">
    <property type="entry name" value="DNAC/IstB-like"/>
</dbReference>
<comment type="similarity">
    <text evidence="1">Belongs to the IS21/IS1162 putative ATP-binding protein family.</text>
</comment>